<sequence length="58" mass="6283">MLDLLYRGTVRTPMLIEAQAPAAGAAIEQAIIRGAERYMGGSGVVLQWLVLLTVARRD</sequence>
<evidence type="ECO:0000313" key="1">
    <source>
        <dbReference type="EMBL" id="MCW8086569.1"/>
    </source>
</evidence>
<comment type="caution">
    <text evidence="1">The sequence shown here is derived from an EMBL/GenBank/DDBJ whole genome shotgun (WGS) entry which is preliminary data.</text>
</comment>
<dbReference type="EMBL" id="JAPFQI010000009">
    <property type="protein sequence ID" value="MCW8086569.1"/>
    <property type="molecule type" value="Genomic_DNA"/>
</dbReference>
<dbReference type="RefSeq" id="WP_301590638.1">
    <property type="nucleotide sequence ID" value="NZ_JAPFQI010000009.1"/>
</dbReference>
<accession>A0ABT3NWN8</accession>
<gene>
    <name evidence="1" type="ORF">OF850_13095</name>
</gene>
<name>A0ABT3NWN8_9PROT</name>
<organism evidence="1 2">
    <name type="scientific">Sabulicella glaciei</name>
    <dbReference type="NCBI Taxonomy" id="2984948"/>
    <lineage>
        <taxon>Bacteria</taxon>
        <taxon>Pseudomonadati</taxon>
        <taxon>Pseudomonadota</taxon>
        <taxon>Alphaproteobacteria</taxon>
        <taxon>Acetobacterales</taxon>
        <taxon>Acetobacteraceae</taxon>
        <taxon>Sabulicella</taxon>
    </lineage>
</organism>
<proteinExistence type="predicted"/>
<protein>
    <submittedName>
        <fullName evidence="1">Uncharacterized protein</fullName>
    </submittedName>
</protein>
<dbReference type="Proteomes" id="UP001526430">
    <property type="component" value="Unassembled WGS sequence"/>
</dbReference>
<keyword evidence="2" id="KW-1185">Reference proteome</keyword>
<evidence type="ECO:0000313" key="2">
    <source>
        <dbReference type="Proteomes" id="UP001526430"/>
    </source>
</evidence>
<reference evidence="1 2" key="1">
    <citation type="submission" date="2022-10" db="EMBL/GenBank/DDBJ databases">
        <title>Roseococcus glaciei nov., sp. nov., isolated from glacier.</title>
        <authorList>
            <person name="Liu Q."/>
            <person name="Xin Y.-H."/>
        </authorList>
    </citation>
    <scope>NUCLEOTIDE SEQUENCE [LARGE SCALE GENOMIC DNA]</scope>
    <source>
        <strain evidence="1 2">MDT2-1-1</strain>
    </source>
</reference>